<dbReference type="PRINTS" id="PR00455">
    <property type="entry name" value="HTHTETR"/>
</dbReference>
<keyword evidence="8" id="KW-1185">Reference proteome</keyword>
<evidence type="ECO:0000313" key="8">
    <source>
        <dbReference type="Proteomes" id="UP000245461"/>
    </source>
</evidence>
<dbReference type="Proteomes" id="UP000245461">
    <property type="component" value="Unassembled WGS sequence"/>
</dbReference>
<dbReference type="InterPro" id="IPR001647">
    <property type="entry name" value="HTH_TetR"/>
</dbReference>
<dbReference type="InterPro" id="IPR036271">
    <property type="entry name" value="Tet_transcr_reg_TetR-rel_C_sf"/>
</dbReference>
<feature type="domain" description="HTH tetR-type" evidence="6">
    <location>
        <begin position="23"/>
        <end position="83"/>
    </location>
</feature>
<accession>A0A317E8T5</accession>
<dbReference type="OrthoDB" id="9798857at2"/>
<dbReference type="EMBL" id="QGLE01000006">
    <property type="protein sequence ID" value="PWR22616.1"/>
    <property type="molecule type" value="Genomic_DNA"/>
</dbReference>
<sequence>MMPIMQNVKGGGTGMGHSRAQKQANHDRILAAAVDLLRCQGLDHTGIAEVMRAAGLTHGGFYSHFERREAMVEEALTDAFAADEARLTKAASRSDKDRRVAMIEAYLSPLHRDNPARGCTAAALAGDVARADDGVRRIFTEQLERYRDLIAGLIPTGPEAARSHALFGISAMIGALLLSRAVDDETLSDDILDAARHHLTERI</sequence>
<dbReference type="SUPFAM" id="SSF48498">
    <property type="entry name" value="Tetracyclin repressor-like, C-terminal domain"/>
    <property type="match status" value="1"/>
</dbReference>
<dbReference type="Gene3D" id="1.10.357.10">
    <property type="entry name" value="Tetracycline Repressor, domain 2"/>
    <property type="match status" value="1"/>
</dbReference>
<comment type="caution">
    <text evidence="7">The sequence shown here is derived from an EMBL/GenBank/DDBJ whole genome shotgun (WGS) entry which is preliminary data.</text>
</comment>
<proteinExistence type="predicted"/>
<dbReference type="Gene3D" id="1.10.10.60">
    <property type="entry name" value="Homeodomain-like"/>
    <property type="match status" value="1"/>
</dbReference>
<name>A0A317E8T5_9PROT</name>
<keyword evidence="1" id="KW-0805">Transcription regulation</keyword>
<dbReference type="Pfam" id="PF00440">
    <property type="entry name" value="TetR_N"/>
    <property type="match status" value="1"/>
</dbReference>
<feature type="region of interest" description="Disordered" evidence="5">
    <location>
        <begin position="1"/>
        <end position="23"/>
    </location>
</feature>
<evidence type="ECO:0000256" key="2">
    <source>
        <dbReference type="ARBA" id="ARBA00023125"/>
    </source>
</evidence>
<keyword evidence="3" id="KW-0804">Transcription</keyword>
<gene>
    <name evidence="7" type="ORF">DKG74_12160</name>
</gene>
<evidence type="ECO:0000256" key="3">
    <source>
        <dbReference type="ARBA" id="ARBA00023163"/>
    </source>
</evidence>
<evidence type="ECO:0000256" key="4">
    <source>
        <dbReference type="PROSITE-ProRule" id="PRU00335"/>
    </source>
</evidence>
<organism evidence="7 8">
    <name type="scientific">Zavarzinia aquatilis</name>
    <dbReference type="NCBI Taxonomy" id="2211142"/>
    <lineage>
        <taxon>Bacteria</taxon>
        <taxon>Pseudomonadati</taxon>
        <taxon>Pseudomonadota</taxon>
        <taxon>Alphaproteobacteria</taxon>
        <taxon>Rhodospirillales</taxon>
        <taxon>Zavarziniaceae</taxon>
        <taxon>Zavarzinia</taxon>
    </lineage>
</organism>
<dbReference type="AlphaFoldDB" id="A0A317E8T5"/>
<dbReference type="InterPro" id="IPR009057">
    <property type="entry name" value="Homeodomain-like_sf"/>
</dbReference>
<dbReference type="PANTHER" id="PTHR47506:SF7">
    <property type="entry name" value="TRANSCRIPTIONAL REGULATORY PROTEIN"/>
    <property type="match status" value="1"/>
</dbReference>
<reference evidence="7 8" key="1">
    <citation type="submission" date="2018-05" db="EMBL/GenBank/DDBJ databases">
        <title>Zavarzinia sp. HR-AS.</title>
        <authorList>
            <person name="Lee Y."/>
            <person name="Jeon C.O."/>
        </authorList>
    </citation>
    <scope>NUCLEOTIDE SEQUENCE [LARGE SCALE GENOMIC DNA]</scope>
    <source>
        <strain evidence="7 8">HR-AS</strain>
    </source>
</reference>
<protein>
    <submittedName>
        <fullName evidence="7">TetR/AcrR family transcriptional regulator</fullName>
    </submittedName>
</protein>
<evidence type="ECO:0000259" key="6">
    <source>
        <dbReference type="PROSITE" id="PS50977"/>
    </source>
</evidence>
<evidence type="ECO:0000313" key="7">
    <source>
        <dbReference type="EMBL" id="PWR22616.1"/>
    </source>
</evidence>
<dbReference type="GO" id="GO:0003677">
    <property type="term" value="F:DNA binding"/>
    <property type="evidence" value="ECO:0007669"/>
    <property type="project" value="UniProtKB-UniRule"/>
</dbReference>
<evidence type="ECO:0000256" key="1">
    <source>
        <dbReference type="ARBA" id="ARBA00023015"/>
    </source>
</evidence>
<dbReference type="PANTHER" id="PTHR47506">
    <property type="entry name" value="TRANSCRIPTIONAL REGULATORY PROTEIN"/>
    <property type="match status" value="1"/>
</dbReference>
<evidence type="ECO:0000256" key="5">
    <source>
        <dbReference type="SAM" id="MobiDB-lite"/>
    </source>
</evidence>
<keyword evidence="2 4" id="KW-0238">DNA-binding</keyword>
<dbReference type="PROSITE" id="PS50977">
    <property type="entry name" value="HTH_TETR_2"/>
    <property type="match status" value="1"/>
</dbReference>
<feature type="DNA-binding region" description="H-T-H motif" evidence="4">
    <location>
        <begin position="46"/>
        <end position="65"/>
    </location>
</feature>
<dbReference type="SUPFAM" id="SSF46689">
    <property type="entry name" value="Homeodomain-like"/>
    <property type="match status" value="1"/>
</dbReference>